<evidence type="ECO:0000256" key="4">
    <source>
        <dbReference type="ARBA" id="ARBA00023180"/>
    </source>
</evidence>
<dbReference type="RefSeq" id="WP_157618966.1">
    <property type="nucleotide sequence ID" value="NZ_AVFL01000002.1"/>
</dbReference>
<keyword evidence="4" id="KW-0325">Glycoprotein</keyword>
<accession>W9H8I9</accession>
<evidence type="ECO:0000256" key="3">
    <source>
        <dbReference type="ARBA" id="ARBA00023157"/>
    </source>
</evidence>
<keyword evidence="7" id="KW-1185">Reference proteome</keyword>
<keyword evidence="3" id="KW-1015">Disulfide bond</keyword>
<comment type="similarity">
    <text evidence="1">Belongs to the paraoxonase family.</text>
</comment>
<gene>
    <name evidence="6" type="ORF">N825_19380</name>
</gene>
<dbReference type="SUPFAM" id="SSF63829">
    <property type="entry name" value="Calcium-dependent phosphotriesterase"/>
    <property type="match status" value="1"/>
</dbReference>
<dbReference type="AlphaFoldDB" id="W9H8I9"/>
<dbReference type="InterPro" id="IPR051288">
    <property type="entry name" value="Serum_paraoxonase/arylesterase"/>
</dbReference>
<keyword evidence="5" id="KW-0732">Signal</keyword>
<evidence type="ECO:0000256" key="5">
    <source>
        <dbReference type="SAM" id="SignalP"/>
    </source>
</evidence>
<feature type="chain" id="PRO_5004921696" description="SMP-30/Gluconolactonase/LRE-like region domain-containing protein" evidence="5">
    <location>
        <begin position="31"/>
        <end position="340"/>
    </location>
</feature>
<dbReference type="Gene3D" id="2.120.10.30">
    <property type="entry name" value="TolB, C-terminal domain"/>
    <property type="match status" value="1"/>
</dbReference>
<feature type="signal peptide" evidence="5">
    <location>
        <begin position="1"/>
        <end position="30"/>
    </location>
</feature>
<organism evidence="6 7">
    <name type="scientific">Skermanella stibiiresistens SB22</name>
    <dbReference type="NCBI Taxonomy" id="1385369"/>
    <lineage>
        <taxon>Bacteria</taxon>
        <taxon>Pseudomonadati</taxon>
        <taxon>Pseudomonadota</taxon>
        <taxon>Alphaproteobacteria</taxon>
        <taxon>Rhodospirillales</taxon>
        <taxon>Azospirillaceae</taxon>
        <taxon>Skermanella</taxon>
    </lineage>
</organism>
<proteinExistence type="inferred from homology"/>
<evidence type="ECO:0000313" key="7">
    <source>
        <dbReference type="Proteomes" id="UP000019486"/>
    </source>
</evidence>
<name>W9H8I9_9PROT</name>
<reference evidence="6 7" key="1">
    <citation type="submission" date="2013-08" db="EMBL/GenBank/DDBJ databases">
        <title>The genome sequence of Skermanella stibiiresistens.</title>
        <authorList>
            <person name="Zhu W."/>
            <person name="Wang G."/>
        </authorList>
    </citation>
    <scope>NUCLEOTIDE SEQUENCE [LARGE SCALE GENOMIC DNA]</scope>
    <source>
        <strain evidence="6 7">SB22</strain>
    </source>
</reference>
<dbReference type="InterPro" id="IPR011042">
    <property type="entry name" value="6-blade_b-propeller_TolB-like"/>
</dbReference>
<keyword evidence="2" id="KW-0378">Hydrolase</keyword>
<dbReference type="EMBL" id="AVFL01000002">
    <property type="protein sequence ID" value="EWY42349.1"/>
    <property type="molecule type" value="Genomic_DNA"/>
</dbReference>
<dbReference type="Proteomes" id="UP000019486">
    <property type="component" value="Unassembled WGS sequence"/>
</dbReference>
<dbReference type="OrthoDB" id="7338318at2"/>
<dbReference type="STRING" id="1385369.N825_19380"/>
<evidence type="ECO:0000313" key="6">
    <source>
        <dbReference type="EMBL" id="EWY42349.1"/>
    </source>
</evidence>
<evidence type="ECO:0000256" key="2">
    <source>
        <dbReference type="ARBA" id="ARBA00022801"/>
    </source>
</evidence>
<sequence length="340" mass="36021">MGTAAGGGNRVRLAAAGLIAAFLAASPAFAKTCEPVTLIDDATGRTVVGAEDMALDPGTGLVVVSAYDRLADGDPGGGLRVIDLATLEPGSLKVRDLAAGTVRRPHGIDLFEARRLFVIDRRDGGAEDTVVRIMGMDGGRTRTVEDPLLCRANDIAGLDGDRFLFTADHGSCGGVGVAIENVFGLERGFVGYFDGSRVRAVAPGLDFPNGIVVDPERGEVTIALTRGRSLRVFALDELIAGKPPRRTIPLDGAPDNLSRDQGGGVLVAIHPSLWRLALYRYGLPGSDRAPSRVEEISRDGDRRRVFEDDGTRLSAATVAVRWRGRMLIGSVRGDHVSLCR</sequence>
<dbReference type="GO" id="GO:0004064">
    <property type="term" value="F:arylesterase activity"/>
    <property type="evidence" value="ECO:0007669"/>
    <property type="project" value="InterPro"/>
</dbReference>
<dbReference type="PANTHER" id="PTHR11799">
    <property type="entry name" value="PARAOXONASE"/>
    <property type="match status" value="1"/>
</dbReference>
<comment type="caution">
    <text evidence="6">The sequence shown here is derived from an EMBL/GenBank/DDBJ whole genome shotgun (WGS) entry which is preliminary data.</text>
</comment>
<dbReference type="PATRIC" id="fig|1385369.3.peg.803"/>
<evidence type="ECO:0000256" key="1">
    <source>
        <dbReference type="ARBA" id="ARBA00008595"/>
    </source>
</evidence>
<dbReference type="InterPro" id="IPR002640">
    <property type="entry name" value="Arylesterase"/>
</dbReference>
<dbReference type="PANTHER" id="PTHR11799:SF12">
    <property type="entry name" value="PARAOXONASE-RELATED"/>
    <property type="match status" value="1"/>
</dbReference>
<dbReference type="Pfam" id="PF01731">
    <property type="entry name" value="Arylesterase"/>
    <property type="match status" value="1"/>
</dbReference>
<evidence type="ECO:0008006" key="8">
    <source>
        <dbReference type="Google" id="ProtNLM"/>
    </source>
</evidence>
<protein>
    <recommendedName>
        <fullName evidence="8">SMP-30/Gluconolactonase/LRE-like region domain-containing protein</fullName>
    </recommendedName>
</protein>